<organism evidence="1">
    <name type="scientific">Arundo donax</name>
    <name type="common">Giant reed</name>
    <name type="synonym">Donax arundinaceus</name>
    <dbReference type="NCBI Taxonomy" id="35708"/>
    <lineage>
        <taxon>Eukaryota</taxon>
        <taxon>Viridiplantae</taxon>
        <taxon>Streptophyta</taxon>
        <taxon>Embryophyta</taxon>
        <taxon>Tracheophyta</taxon>
        <taxon>Spermatophyta</taxon>
        <taxon>Magnoliopsida</taxon>
        <taxon>Liliopsida</taxon>
        <taxon>Poales</taxon>
        <taxon>Poaceae</taxon>
        <taxon>PACMAD clade</taxon>
        <taxon>Arundinoideae</taxon>
        <taxon>Arundineae</taxon>
        <taxon>Arundo</taxon>
    </lineage>
</organism>
<proteinExistence type="predicted"/>
<dbReference type="EMBL" id="GBRH01196566">
    <property type="protein sequence ID" value="JAE01330.1"/>
    <property type="molecule type" value="Transcribed_RNA"/>
</dbReference>
<reference evidence="1" key="2">
    <citation type="journal article" date="2015" name="Data Brief">
        <title>Shoot transcriptome of the giant reed, Arundo donax.</title>
        <authorList>
            <person name="Barrero R.A."/>
            <person name="Guerrero F.D."/>
            <person name="Moolhuijzen P."/>
            <person name="Goolsby J.A."/>
            <person name="Tidwell J."/>
            <person name="Bellgard S.E."/>
            <person name="Bellgard M.I."/>
        </authorList>
    </citation>
    <scope>NUCLEOTIDE SEQUENCE</scope>
    <source>
        <tissue evidence="1">Shoot tissue taken approximately 20 cm above the soil surface</tissue>
    </source>
</reference>
<protein>
    <submittedName>
        <fullName evidence="1">Uncharacterized protein</fullName>
    </submittedName>
</protein>
<sequence>MLSSIIPHNLNIKYNVYMEKQKRQILLVGKLSQTKLFRGVN</sequence>
<dbReference type="AlphaFoldDB" id="A0A0A9EKP7"/>
<accession>A0A0A9EKP7</accession>
<evidence type="ECO:0000313" key="1">
    <source>
        <dbReference type="EMBL" id="JAE01330.1"/>
    </source>
</evidence>
<reference evidence="1" key="1">
    <citation type="submission" date="2014-09" db="EMBL/GenBank/DDBJ databases">
        <authorList>
            <person name="Magalhaes I.L.F."/>
            <person name="Oliveira U."/>
            <person name="Santos F.R."/>
            <person name="Vidigal T.H.D.A."/>
            <person name="Brescovit A.D."/>
            <person name="Santos A.J."/>
        </authorList>
    </citation>
    <scope>NUCLEOTIDE SEQUENCE</scope>
    <source>
        <tissue evidence="1">Shoot tissue taken approximately 20 cm above the soil surface</tissue>
    </source>
</reference>
<name>A0A0A9EKP7_ARUDO</name>